<dbReference type="InParanoid" id="A0A0C3GW13"/>
<evidence type="ECO:0000313" key="4">
    <source>
        <dbReference type="Proteomes" id="UP000054321"/>
    </source>
</evidence>
<dbReference type="SUPFAM" id="SSF55347">
    <property type="entry name" value="Glyceraldehyde-3-phosphate dehydrogenase-like, C-terminal domain"/>
    <property type="match status" value="1"/>
</dbReference>
<accession>A0A0C3GW13</accession>
<dbReference type="FunCoup" id="A0A0C3GW13">
    <property type="interactions" value="364"/>
</dbReference>
<dbReference type="PANTHER" id="PTHR43708">
    <property type="entry name" value="CONSERVED EXPRESSED OXIDOREDUCTASE (EUROFUNG)"/>
    <property type="match status" value="1"/>
</dbReference>
<evidence type="ECO:0000259" key="1">
    <source>
        <dbReference type="Pfam" id="PF01408"/>
    </source>
</evidence>
<dbReference type="GO" id="GO:0000166">
    <property type="term" value="F:nucleotide binding"/>
    <property type="evidence" value="ECO:0007669"/>
    <property type="project" value="InterPro"/>
</dbReference>
<dbReference type="OrthoDB" id="64915at2759"/>
<organism evidence="3 4">
    <name type="scientific">Oidiodendron maius (strain Zn)</name>
    <dbReference type="NCBI Taxonomy" id="913774"/>
    <lineage>
        <taxon>Eukaryota</taxon>
        <taxon>Fungi</taxon>
        <taxon>Dikarya</taxon>
        <taxon>Ascomycota</taxon>
        <taxon>Pezizomycotina</taxon>
        <taxon>Leotiomycetes</taxon>
        <taxon>Leotiomycetes incertae sedis</taxon>
        <taxon>Myxotrichaceae</taxon>
        <taxon>Oidiodendron</taxon>
    </lineage>
</organism>
<feature type="domain" description="Gal80p-like C-terminal" evidence="2">
    <location>
        <begin position="142"/>
        <end position="289"/>
    </location>
</feature>
<dbReference type="EMBL" id="KN832890">
    <property type="protein sequence ID" value="KIM94501.1"/>
    <property type="molecule type" value="Genomic_DNA"/>
</dbReference>
<dbReference type="SUPFAM" id="SSF51735">
    <property type="entry name" value="NAD(P)-binding Rossmann-fold domains"/>
    <property type="match status" value="1"/>
</dbReference>
<dbReference type="HOGENOM" id="CLU_023194_25_2_1"/>
<evidence type="ECO:0000313" key="3">
    <source>
        <dbReference type="EMBL" id="KIM94501.1"/>
    </source>
</evidence>
<name>A0A0C3GW13_OIDMZ</name>
<evidence type="ECO:0008006" key="5">
    <source>
        <dbReference type="Google" id="ProtNLM"/>
    </source>
</evidence>
<dbReference type="Pfam" id="PF01408">
    <property type="entry name" value="GFO_IDH_MocA"/>
    <property type="match status" value="1"/>
</dbReference>
<dbReference type="Proteomes" id="UP000054321">
    <property type="component" value="Unassembled WGS sequence"/>
</dbReference>
<dbReference type="Pfam" id="PF22685">
    <property type="entry name" value="Gal80p_C-like"/>
    <property type="match status" value="1"/>
</dbReference>
<dbReference type="InterPro" id="IPR036291">
    <property type="entry name" value="NAD(P)-bd_dom_sf"/>
</dbReference>
<dbReference type="STRING" id="913774.A0A0C3GW13"/>
<feature type="domain" description="Gfo/Idh/MocA-like oxidoreductase N-terminal" evidence="1">
    <location>
        <begin position="5"/>
        <end position="135"/>
    </location>
</feature>
<proteinExistence type="predicted"/>
<protein>
    <recommendedName>
        <fullName evidence="5">Gfo/Idh/MocA-like oxidoreductase N-terminal domain-containing protein</fullName>
    </recommendedName>
</protein>
<gene>
    <name evidence="3" type="ORF">OIDMADRAFT_45828</name>
</gene>
<reference evidence="3 4" key="1">
    <citation type="submission" date="2014-04" db="EMBL/GenBank/DDBJ databases">
        <authorList>
            <consortium name="DOE Joint Genome Institute"/>
            <person name="Kuo A."/>
            <person name="Martino E."/>
            <person name="Perotto S."/>
            <person name="Kohler A."/>
            <person name="Nagy L.G."/>
            <person name="Floudas D."/>
            <person name="Copeland A."/>
            <person name="Barry K.W."/>
            <person name="Cichocki N."/>
            <person name="Veneault-Fourrey C."/>
            <person name="LaButti K."/>
            <person name="Lindquist E.A."/>
            <person name="Lipzen A."/>
            <person name="Lundell T."/>
            <person name="Morin E."/>
            <person name="Murat C."/>
            <person name="Sun H."/>
            <person name="Tunlid A."/>
            <person name="Henrissat B."/>
            <person name="Grigoriev I.V."/>
            <person name="Hibbett D.S."/>
            <person name="Martin F."/>
            <person name="Nordberg H.P."/>
            <person name="Cantor M.N."/>
            <person name="Hua S.X."/>
        </authorList>
    </citation>
    <scope>NUCLEOTIDE SEQUENCE [LARGE SCALE GENOMIC DNA]</scope>
    <source>
        <strain evidence="3 4">Zn</strain>
    </source>
</reference>
<dbReference type="InterPro" id="IPR055080">
    <property type="entry name" value="Gal80p-like_C"/>
</dbReference>
<dbReference type="InterPro" id="IPR051317">
    <property type="entry name" value="Gfo/Idh/MocA_oxidoreduct"/>
</dbReference>
<dbReference type="AlphaFoldDB" id="A0A0C3GW13"/>
<dbReference type="Gene3D" id="3.30.360.10">
    <property type="entry name" value="Dihydrodipicolinate Reductase, domain 2"/>
    <property type="match status" value="1"/>
</dbReference>
<evidence type="ECO:0000259" key="2">
    <source>
        <dbReference type="Pfam" id="PF22685"/>
    </source>
</evidence>
<dbReference type="Gene3D" id="3.40.50.720">
    <property type="entry name" value="NAD(P)-binding Rossmann-like Domain"/>
    <property type="match status" value="1"/>
</dbReference>
<dbReference type="InterPro" id="IPR000683">
    <property type="entry name" value="Gfo/Idh/MocA-like_OxRdtase_N"/>
</dbReference>
<keyword evidence="4" id="KW-1185">Reference proteome</keyword>
<sequence length="369" mass="39987">MGTIRVGIIGLSAARNYGGPGTWAVATHLPALQNSANYEIVALANSTVESARRSISAHELPLSTKAYGSPEDIASDPDVDLVVVCVQVQKHYELAKPALLNKKKVLVEWPIAATTNDVEELMQLAKDNGVDTAVGLQARAAPAIQKLKEILSSGQIGRVLSSTVVGSSSKLNTETWAEDLKYYLDISSGVEFAIGFGHFLDTFIQVLGDIPHPQAILETHFQTTSLLGSDGKVVSPAYRKTDPDHILVQGKTEDGIVASFAIRKTKDPVDDTGIRWIICGTKGEISITSPEFWQRQDKEVQLQVKIGSKPAQIINFDSYRVPASENVAHMASNVASLYDAFAKGDTEKYATFESAAKTHRLLDRIKNNS</sequence>
<dbReference type="PANTHER" id="PTHR43708:SF1">
    <property type="entry name" value="GALACTOSE_LACTOSE METABOLISM REGULATORY PROTEIN GAL80"/>
    <property type="match status" value="1"/>
</dbReference>
<reference evidence="4" key="2">
    <citation type="submission" date="2015-01" db="EMBL/GenBank/DDBJ databases">
        <title>Evolutionary Origins and Diversification of the Mycorrhizal Mutualists.</title>
        <authorList>
            <consortium name="DOE Joint Genome Institute"/>
            <consortium name="Mycorrhizal Genomics Consortium"/>
            <person name="Kohler A."/>
            <person name="Kuo A."/>
            <person name="Nagy L.G."/>
            <person name="Floudas D."/>
            <person name="Copeland A."/>
            <person name="Barry K.W."/>
            <person name="Cichocki N."/>
            <person name="Veneault-Fourrey C."/>
            <person name="LaButti K."/>
            <person name="Lindquist E.A."/>
            <person name="Lipzen A."/>
            <person name="Lundell T."/>
            <person name="Morin E."/>
            <person name="Murat C."/>
            <person name="Riley R."/>
            <person name="Ohm R."/>
            <person name="Sun H."/>
            <person name="Tunlid A."/>
            <person name="Henrissat B."/>
            <person name="Grigoriev I.V."/>
            <person name="Hibbett D.S."/>
            <person name="Martin F."/>
        </authorList>
    </citation>
    <scope>NUCLEOTIDE SEQUENCE [LARGE SCALE GENOMIC DNA]</scope>
    <source>
        <strain evidence="4">Zn</strain>
    </source>
</reference>